<sequence length="356" mass="40425">MTTTEIPVIPCPRPFSDHIAGTVNGVDLPLRVWPAIDKDGQVEKDLRKRPWLMWIHGGAFMYGKHYVPNAWVIPACRSLSYHIVSVSYRFVPQVTHYDIINDIQIAYQWCRPNLSSVLGENAVDLETFAVGGDSAGGHLALWCGNHFSPPPKLILDVYGLSAPENPFYALKVENLPLPILGTSEEELEVALNDRSPENIVVTSAFTLELEPFTTVENLKIAWGVDYTPTKKDIVRADLNAYTFKNGLKMGNIFRRDKFETEEEYKQELRKWGAMYHIQEDEPYPSVFILHGKNDTIVPVSQSYQLAEKLRKMDVDVGENYVDGMDHIFETYLAGPEDPMWDIAIVPLIEFMKKHLG</sequence>
<dbReference type="InterPro" id="IPR029058">
    <property type="entry name" value="AB_hydrolase_fold"/>
</dbReference>
<organism evidence="4 5">
    <name type="scientific">Kwoniella mangroviensis CBS 10435</name>
    <dbReference type="NCBI Taxonomy" id="1331196"/>
    <lineage>
        <taxon>Eukaryota</taxon>
        <taxon>Fungi</taxon>
        <taxon>Dikarya</taxon>
        <taxon>Basidiomycota</taxon>
        <taxon>Agaricomycotina</taxon>
        <taxon>Tremellomycetes</taxon>
        <taxon>Tremellales</taxon>
        <taxon>Cryptococcaceae</taxon>
        <taxon>Kwoniella</taxon>
    </lineage>
</organism>
<evidence type="ECO:0008006" key="6">
    <source>
        <dbReference type="Google" id="ProtNLM"/>
    </source>
</evidence>
<dbReference type="EMBL" id="KV700091">
    <property type="protein sequence ID" value="OCF56330.1"/>
    <property type="molecule type" value="Genomic_DNA"/>
</dbReference>
<dbReference type="AlphaFoldDB" id="A0A1B9ILU5"/>
<reference evidence="4 5" key="1">
    <citation type="submission" date="2013-07" db="EMBL/GenBank/DDBJ databases">
        <title>The Genome Sequence of Kwoniella mangroviensis CBS10435.</title>
        <authorList>
            <consortium name="The Broad Institute Genome Sequencing Platform"/>
            <person name="Cuomo C."/>
            <person name="Litvintseva A."/>
            <person name="Chen Y."/>
            <person name="Heitman J."/>
            <person name="Sun S."/>
            <person name="Springer D."/>
            <person name="Dromer F."/>
            <person name="Young S.K."/>
            <person name="Zeng Q."/>
            <person name="Gargeya S."/>
            <person name="Fitzgerald M."/>
            <person name="Abouelleil A."/>
            <person name="Alvarado L."/>
            <person name="Berlin A.M."/>
            <person name="Chapman S.B."/>
            <person name="Dewar J."/>
            <person name="Goldberg J."/>
            <person name="Griggs A."/>
            <person name="Gujja S."/>
            <person name="Hansen M."/>
            <person name="Howarth C."/>
            <person name="Imamovic A."/>
            <person name="Larimer J."/>
            <person name="McCowan C."/>
            <person name="Murphy C."/>
            <person name="Pearson M."/>
            <person name="Priest M."/>
            <person name="Roberts A."/>
            <person name="Saif S."/>
            <person name="Shea T."/>
            <person name="Sykes S."/>
            <person name="Wortman J."/>
            <person name="Nusbaum C."/>
            <person name="Birren B."/>
        </authorList>
    </citation>
    <scope>NUCLEOTIDE SEQUENCE [LARGE SCALE GENOMIC DNA]</scope>
    <source>
        <strain evidence="4 5">CBS 10435</strain>
    </source>
</reference>
<evidence type="ECO:0000256" key="1">
    <source>
        <dbReference type="ARBA" id="ARBA00022801"/>
    </source>
</evidence>
<dbReference type="InterPro" id="IPR050300">
    <property type="entry name" value="GDXG_lipolytic_enzyme"/>
</dbReference>
<evidence type="ECO:0000313" key="5">
    <source>
        <dbReference type="Proteomes" id="UP000092583"/>
    </source>
</evidence>
<protein>
    <recommendedName>
        <fullName evidence="6">Alpha/beta hydrolase fold-3 domain-containing protein</fullName>
    </recommendedName>
</protein>
<evidence type="ECO:0000313" key="4">
    <source>
        <dbReference type="EMBL" id="OCF56330.1"/>
    </source>
</evidence>
<accession>A0A1B9ILU5</accession>
<keyword evidence="5" id="KW-1185">Reference proteome</keyword>
<evidence type="ECO:0000259" key="3">
    <source>
        <dbReference type="Pfam" id="PF07859"/>
    </source>
</evidence>
<dbReference type="SUPFAM" id="SSF53474">
    <property type="entry name" value="alpha/beta-Hydrolases"/>
    <property type="match status" value="1"/>
</dbReference>
<dbReference type="STRING" id="1331196.A0A1B9ILU5"/>
<dbReference type="Pfam" id="PF00326">
    <property type="entry name" value="Peptidase_S9"/>
    <property type="match status" value="1"/>
</dbReference>
<dbReference type="OrthoDB" id="408631at2759"/>
<dbReference type="Gene3D" id="3.40.50.1820">
    <property type="entry name" value="alpha/beta hydrolase"/>
    <property type="match status" value="1"/>
</dbReference>
<reference evidence="5" key="2">
    <citation type="submission" date="2013-12" db="EMBL/GenBank/DDBJ databases">
        <title>Evolution of pathogenesis and genome organization in the Tremellales.</title>
        <authorList>
            <person name="Cuomo C."/>
            <person name="Litvintseva A."/>
            <person name="Heitman J."/>
            <person name="Chen Y."/>
            <person name="Sun S."/>
            <person name="Springer D."/>
            <person name="Dromer F."/>
            <person name="Young S."/>
            <person name="Zeng Q."/>
            <person name="Chapman S."/>
            <person name="Gujja S."/>
            <person name="Saif S."/>
            <person name="Birren B."/>
        </authorList>
    </citation>
    <scope>NUCLEOTIDE SEQUENCE [LARGE SCALE GENOMIC DNA]</scope>
    <source>
        <strain evidence="5">CBS 10435</strain>
    </source>
</reference>
<evidence type="ECO:0000259" key="2">
    <source>
        <dbReference type="Pfam" id="PF00326"/>
    </source>
</evidence>
<feature type="domain" description="Alpha/beta hydrolase fold-3" evidence="3">
    <location>
        <begin position="52"/>
        <end position="142"/>
    </location>
</feature>
<dbReference type="Pfam" id="PF07859">
    <property type="entry name" value="Abhydrolase_3"/>
    <property type="match status" value="1"/>
</dbReference>
<dbReference type="GO" id="GO:0008236">
    <property type="term" value="F:serine-type peptidase activity"/>
    <property type="evidence" value="ECO:0007669"/>
    <property type="project" value="InterPro"/>
</dbReference>
<dbReference type="PANTHER" id="PTHR48081">
    <property type="entry name" value="AB HYDROLASE SUPERFAMILY PROTEIN C4A8.06C"/>
    <property type="match status" value="1"/>
</dbReference>
<keyword evidence="1" id="KW-0378">Hydrolase</keyword>
<name>A0A1B9ILU5_9TREE</name>
<dbReference type="InterPro" id="IPR013094">
    <property type="entry name" value="AB_hydrolase_3"/>
</dbReference>
<dbReference type="Proteomes" id="UP000092583">
    <property type="component" value="Unassembled WGS sequence"/>
</dbReference>
<feature type="domain" description="Peptidase S9 prolyl oligopeptidase catalytic" evidence="2">
    <location>
        <begin position="259"/>
        <end position="329"/>
    </location>
</feature>
<proteinExistence type="predicted"/>
<dbReference type="InterPro" id="IPR001375">
    <property type="entry name" value="Peptidase_S9_cat"/>
</dbReference>
<dbReference type="GO" id="GO:0006508">
    <property type="term" value="P:proteolysis"/>
    <property type="evidence" value="ECO:0007669"/>
    <property type="project" value="InterPro"/>
</dbReference>
<gene>
    <name evidence="4" type="ORF">L486_06272</name>
</gene>